<dbReference type="CDD" id="cd18012">
    <property type="entry name" value="DEXQc_arch_SWI2_SNF2"/>
    <property type="match status" value="1"/>
</dbReference>
<dbReference type="SMART" id="SM00487">
    <property type="entry name" value="DEXDc"/>
    <property type="match status" value="1"/>
</dbReference>
<feature type="domain" description="Helicase C-terminal" evidence="4">
    <location>
        <begin position="1244"/>
        <end position="1402"/>
    </location>
</feature>
<keyword evidence="1" id="KW-0378">Hydrolase</keyword>
<evidence type="ECO:0000259" key="3">
    <source>
        <dbReference type="PROSITE" id="PS51192"/>
    </source>
</evidence>
<keyword evidence="2" id="KW-0347">Helicase</keyword>
<dbReference type="InterPro" id="IPR014001">
    <property type="entry name" value="Helicase_ATP-bd"/>
</dbReference>
<dbReference type="InterPro" id="IPR038718">
    <property type="entry name" value="SNF2-like_sf"/>
</dbReference>
<evidence type="ECO:0000313" key="6">
    <source>
        <dbReference type="Proteomes" id="UP000615755"/>
    </source>
</evidence>
<feature type="domain" description="Helicase ATP-binding" evidence="3">
    <location>
        <begin position="954"/>
        <end position="1114"/>
    </location>
</feature>
<dbReference type="CDD" id="cd18793">
    <property type="entry name" value="SF2_C_SNF"/>
    <property type="match status" value="1"/>
</dbReference>
<dbReference type="Gene3D" id="3.40.50.10810">
    <property type="entry name" value="Tandem AAA-ATPase domain"/>
    <property type="match status" value="1"/>
</dbReference>
<accession>A0ABR9EAD2</accession>
<protein>
    <recommendedName>
        <fullName evidence="7">Helicase</fullName>
    </recommendedName>
</protein>
<dbReference type="Gene3D" id="3.40.50.300">
    <property type="entry name" value="P-loop containing nucleotide triphosphate hydrolases"/>
    <property type="match status" value="1"/>
</dbReference>
<dbReference type="InterPro" id="IPR001650">
    <property type="entry name" value="Helicase_C-like"/>
</dbReference>
<comment type="caution">
    <text evidence="5">The sequence shown here is derived from an EMBL/GenBank/DDBJ whole genome shotgun (WGS) entry which is preliminary data.</text>
</comment>
<keyword evidence="2" id="KW-0547">Nucleotide-binding</keyword>
<organism evidence="5 6">
    <name type="scientific">Pseudoalteromonas aurantia 208</name>
    <dbReference type="NCBI Taxonomy" id="1314867"/>
    <lineage>
        <taxon>Bacteria</taxon>
        <taxon>Pseudomonadati</taxon>
        <taxon>Pseudomonadota</taxon>
        <taxon>Gammaproteobacteria</taxon>
        <taxon>Alteromonadales</taxon>
        <taxon>Pseudoalteromonadaceae</taxon>
        <taxon>Pseudoalteromonas</taxon>
    </lineage>
</organism>
<dbReference type="InterPro" id="IPR000330">
    <property type="entry name" value="SNF2_N"/>
</dbReference>
<name>A0ABR9EAD2_9GAMM</name>
<evidence type="ECO:0000313" key="5">
    <source>
        <dbReference type="EMBL" id="MBE0367915.1"/>
    </source>
</evidence>
<evidence type="ECO:0000259" key="4">
    <source>
        <dbReference type="PROSITE" id="PS51194"/>
    </source>
</evidence>
<proteinExistence type="predicted"/>
<evidence type="ECO:0000256" key="2">
    <source>
        <dbReference type="ARBA" id="ARBA00022806"/>
    </source>
</evidence>
<dbReference type="PANTHER" id="PTHR10799">
    <property type="entry name" value="SNF2/RAD54 HELICASE FAMILY"/>
    <property type="match status" value="1"/>
</dbReference>
<keyword evidence="2" id="KW-0067">ATP-binding</keyword>
<dbReference type="SUPFAM" id="SSF52540">
    <property type="entry name" value="P-loop containing nucleoside triphosphate hydrolases"/>
    <property type="match status" value="2"/>
</dbReference>
<reference evidence="5 6" key="1">
    <citation type="submission" date="2015-03" db="EMBL/GenBank/DDBJ databases">
        <title>Genome sequence of Pseudoalteromonas aurantia.</title>
        <authorList>
            <person name="Xie B.-B."/>
            <person name="Rong J.-C."/>
            <person name="Qin Q.-L."/>
            <person name="Zhang Y.-Z."/>
        </authorList>
    </citation>
    <scope>NUCLEOTIDE SEQUENCE [LARGE SCALE GENOMIC DNA]</scope>
    <source>
        <strain evidence="5 6">208</strain>
    </source>
</reference>
<dbReference type="PROSITE" id="PS51194">
    <property type="entry name" value="HELICASE_CTER"/>
    <property type="match status" value="1"/>
</dbReference>
<dbReference type="Pfam" id="PF00271">
    <property type="entry name" value="Helicase_C"/>
    <property type="match status" value="1"/>
</dbReference>
<keyword evidence="6" id="KW-1185">Reference proteome</keyword>
<dbReference type="SMART" id="SM00490">
    <property type="entry name" value="HELICc"/>
    <property type="match status" value="1"/>
</dbReference>
<dbReference type="Proteomes" id="UP000615755">
    <property type="component" value="Unassembled WGS sequence"/>
</dbReference>
<dbReference type="Pfam" id="PF00176">
    <property type="entry name" value="SNF2-rel_dom"/>
    <property type="match status" value="1"/>
</dbReference>
<dbReference type="RefSeq" id="WP_192507278.1">
    <property type="nucleotide sequence ID" value="NZ_AQGV01000012.1"/>
</dbReference>
<gene>
    <name evidence="5" type="ORF">PAUR_a1389</name>
</gene>
<evidence type="ECO:0008006" key="7">
    <source>
        <dbReference type="Google" id="ProtNLM"/>
    </source>
</evidence>
<evidence type="ECO:0000256" key="1">
    <source>
        <dbReference type="ARBA" id="ARBA00022801"/>
    </source>
</evidence>
<dbReference type="PROSITE" id="PS51192">
    <property type="entry name" value="HELICASE_ATP_BIND_1"/>
    <property type="match status" value="1"/>
</dbReference>
<dbReference type="InterPro" id="IPR027417">
    <property type="entry name" value="P-loop_NTPase"/>
</dbReference>
<dbReference type="EMBL" id="AQGV01000012">
    <property type="protein sequence ID" value="MBE0367915.1"/>
    <property type="molecule type" value="Genomic_DNA"/>
</dbReference>
<dbReference type="InterPro" id="IPR049730">
    <property type="entry name" value="SNF2/RAD54-like_C"/>
</dbReference>
<sequence>MKITALLPQEIDACYHQFLSRSHAEQWVFTVMAVIYKPISLGNLNKVLKQLDKQAFDSKHYAYERITSNTIKAWQQLGFIRIHNDELKLTHLLTHQLTRKAITCDVFFTILKAGETVVPVIQLYDWEQTLDDEQRLIRDFYFLNDHNKMVQHLKIHKNPQQIDYQRNQILIELNFVPFQLTHFMTLPDTLQYQSFACWFYVLRQRGASNAYALTLLEQVHDINNSQRALSLLLAEQYLLQGEINKVRLLMEPSDNSCYSLQIKATLALLVGDVDSALNLFNKALTAKNKYGKKKFQHLDGLYSLFYQLTLLIAANKLDPTYFSLAEKHVHAQSHDKNSQDHSHYVGQFMLPLIESLSTATPYTSLLPDFTFLYSHHVFYAHLIHYFDALAVKWCQPLSNEQQLSSQALHHAYLFFEATDYHLFSLLIEQLAPHFNVNDSGDVQPPNTHNLFDLTQAISHKVSWDLALEKLIALAPQGKSADIHLPETASRLIWELTIAPFCISLSARAQKKTTSGWSKGRPVSLQRLYEQSHEFTFMSEQDINICSHIDRAKQWQDKTHYTLEGTRALTAACGAPNLFLVDDVFTPIELNKAQPELLITQQNDHLVLSIAEIPATLNGIPLNYSLTEYAPEQYRLTVFAPEHLKVAQIIGEEGLTIPISAKEKVLESVSAIAPLLNIQSSIAELDTGLEIHPADARLVINIQPFHDGLEFTCFVMPFGEQGPTFKPGIGNAKITTELNGKRVATRRNLIQEEQYLDILDTHCSAFLSMQDNRLQLNDLQTALETLQQLDHTTALDPSPIPLTLRWPKGKTMTLTKPLHSHHLQLALSKKHQWFDLSGHLVVDDSHVIELKRLLSLTSQAHGRFIELDNHQILALSDELKQRLDQLNTATDNGQFHPLASLHVSQATTGMRMKTLHAWDEQHVKMTQANLLECKVPTTLRATLRDYQIAGFDWASRLAHWGAGACLADDMGLGKTLQALALLVSRAHLGPSLVIAPTSVCFNWQQEATKFAPTLNIKLLSDIKTSAKRADVLKQLNSLDCLIISYGLLQRESALLQTCTWSTIVADEAQALKNPLAQRSIAACALKGDFKLITTGTPIENNLIELWSLFRFVNPGLLGNLKRFSARFSTPIDNVKDDPIAAKKARSQLKSLIQPFILRRMKDQVLTELPARTDVNVKVQLSEEEMALYEALRLTAIENLTATSQQDQAGAQRIKMLAELTKLRQACCHPSLVLSDNALPSAKLIALDKLLNELQENNHKALIFSQFVGHLQLIKQHLDSKGVDYQYLDGSTPQKDRQHRVNAFQQGEGQVFLISLKAGGSGLNLTAADYVIHMDPWWNPAVEEQASDRAHRMGQLRPVTVYRLIAINTIEEKIVALHQHKRDLAQALLSGSDSVSKLSVTDIMAMLKKTL</sequence>